<keyword evidence="3" id="KW-0378">Hydrolase</keyword>
<keyword evidence="4" id="KW-1185">Reference proteome</keyword>
<feature type="domain" description="AB hydrolase-1" evidence="2">
    <location>
        <begin position="90"/>
        <end position="261"/>
    </location>
</feature>
<reference evidence="3 4" key="1">
    <citation type="submission" date="2024-09" db="EMBL/GenBank/DDBJ databases">
        <authorList>
            <person name="Sun Q."/>
            <person name="Mori K."/>
        </authorList>
    </citation>
    <scope>NUCLEOTIDE SEQUENCE [LARGE SCALE GENOMIC DNA]</scope>
    <source>
        <strain evidence="3 4">JCM 3324</strain>
    </source>
</reference>
<accession>A0ABV5NR76</accession>
<evidence type="ECO:0000313" key="4">
    <source>
        <dbReference type="Proteomes" id="UP001589568"/>
    </source>
</evidence>
<feature type="transmembrane region" description="Helical" evidence="1">
    <location>
        <begin position="467"/>
        <end position="485"/>
    </location>
</feature>
<keyword evidence="1" id="KW-1133">Transmembrane helix</keyword>
<gene>
    <name evidence="3" type="ORF">ACFFR3_25300</name>
</gene>
<keyword evidence="1" id="KW-0812">Transmembrane</keyword>
<sequence length="510" mass="52765">MFIRVVLALALSAPPVVTPDQADPGPCQVPVPAGTVCGFLEVPERRDSPGRTIQVAYAVRHSLAPGRRPDPVVFMGGTPAIPLMKELAGMFPERDVVAVDQRGGGASQPGVACPETAQALLGRLRVPPSDVGAAAVRCRDRLAAQGVDLRGYRTGEMVADVVALRGLLGYDAWNLVGAGHAARVMAAVAAADPAGTRSVVLEEPPEDPGAEPARLGDAYERAVARLNARPARVTALDPLLGREFAARVSGHDLTALLGAAPRDAGTPSLVDALAQGREELLRPLVERLGEELAGRASGPYHAVRCQDAPPPAGSPLFTVSGDQAVCDAWNLPRAPEPVTLASTAPAAPVHVLPAAFPGDACARRAAAAFVADLRPAGPCPGARPVELHVTAAPYAIAHTPWLAAPFGLFALACLIQLVTAALKGRALPAYGGLAGVAFAGLTGQSVYELAKEPGGALTVGVPAITEWYASLAVVSTALTVAALLHNRRWPQTTAAAISGVFLVWWFTWFL</sequence>
<evidence type="ECO:0000313" key="3">
    <source>
        <dbReference type="EMBL" id="MFB9472829.1"/>
    </source>
</evidence>
<feature type="transmembrane region" description="Helical" evidence="1">
    <location>
        <begin position="429"/>
        <end position="447"/>
    </location>
</feature>
<dbReference type="GO" id="GO:0016787">
    <property type="term" value="F:hydrolase activity"/>
    <property type="evidence" value="ECO:0007669"/>
    <property type="project" value="UniProtKB-KW"/>
</dbReference>
<feature type="transmembrane region" description="Helical" evidence="1">
    <location>
        <begin position="492"/>
        <end position="509"/>
    </location>
</feature>
<evidence type="ECO:0000256" key="1">
    <source>
        <dbReference type="SAM" id="Phobius"/>
    </source>
</evidence>
<dbReference type="InterPro" id="IPR029058">
    <property type="entry name" value="AB_hydrolase_fold"/>
</dbReference>
<comment type="caution">
    <text evidence="3">The sequence shown here is derived from an EMBL/GenBank/DDBJ whole genome shotgun (WGS) entry which is preliminary data.</text>
</comment>
<proteinExistence type="predicted"/>
<dbReference type="RefSeq" id="WP_379483954.1">
    <property type="nucleotide sequence ID" value="NZ_JBHMCF010000029.1"/>
</dbReference>
<organism evidence="3 4">
    <name type="scientific">Nonomuraea salmonea</name>
    <dbReference type="NCBI Taxonomy" id="46181"/>
    <lineage>
        <taxon>Bacteria</taxon>
        <taxon>Bacillati</taxon>
        <taxon>Actinomycetota</taxon>
        <taxon>Actinomycetes</taxon>
        <taxon>Streptosporangiales</taxon>
        <taxon>Streptosporangiaceae</taxon>
        <taxon>Nonomuraea</taxon>
    </lineage>
</organism>
<keyword evidence="1" id="KW-0472">Membrane</keyword>
<dbReference type="Gene3D" id="3.40.50.1820">
    <property type="entry name" value="alpha/beta hydrolase"/>
    <property type="match status" value="1"/>
</dbReference>
<dbReference type="Proteomes" id="UP001589568">
    <property type="component" value="Unassembled WGS sequence"/>
</dbReference>
<dbReference type="Pfam" id="PF00561">
    <property type="entry name" value="Abhydrolase_1"/>
    <property type="match status" value="1"/>
</dbReference>
<protein>
    <submittedName>
        <fullName evidence="3">Alpha/beta fold hydrolase</fullName>
    </submittedName>
</protein>
<dbReference type="SUPFAM" id="SSF53474">
    <property type="entry name" value="alpha/beta-Hydrolases"/>
    <property type="match status" value="1"/>
</dbReference>
<feature type="transmembrane region" description="Helical" evidence="1">
    <location>
        <begin position="401"/>
        <end position="422"/>
    </location>
</feature>
<dbReference type="EMBL" id="JBHMCF010000029">
    <property type="protein sequence ID" value="MFB9472829.1"/>
    <property type="molecule type" value="Genomic_DNA"/>
</dbReference>
<name>A0ABV5NR76_9ACTN</name>
<dbReference type="InterPro" id="IPR000073">
    <property type="entry name" value="AB_hydrolase_1"/>
</dbReference>
<evidence type="ECO:0000259" key="2">
    <source>
        <dbReference type="Pfam" id="PF00561"/>
    </source>
</evidence>